<dbReference type="CDD" id="cd16442">
    <property type="entry name" value="BPL"/>
    <property type="match status" value="1"/>
</dbReference>
<dbReference type="GO" id="GO:0005524">
    <property type="term" value="F:ATP binding"/>
    <property type="evidence" value="ECO:0007669"/>
    <property type="project" value="UniProtKB-KW"/>
</dbReference>
<evidence type="ECO:0000256" key="6">
    <source>
        <dbReference type="ARBA" id="ARBA00047846"/>
    </source>
</evidence>
<evidence type="ECO:0000256" key="2">
    <source>
        <dbReference type="ARBA" id="ARBA00022741"/>
    </source>
</evidence>
<dbReference type="SUPFAM" id="SSF55681">
    <property type="entry name" value="Class II aaRS and biotin synthetases"/>
    <property type="match status" value="1"/>
</dbReference>
<dbReference type="InterPro" id="IPR004143">
    <property type="entry name" value="BPL_LPL_catalytic"/>
</dbReference>
<keyword evidence="9" id="KW-1185">Reference proteome</keyword>
<evidence type="ECO:0000256" key="5">
    <source>
        <dbReference type="ARBA" id="ARBA00024227"/>
    </source>
</evidence>
<evidence type="ECO:0000313" key="9">
    <source>
        <dbReference type="Proteomes" id="UP000242869"/>
    </source>
</evidence>
<evidence type="ECO:0000256" key="3">
    <source>
        <dbReference type="ARBA" id="ARBA00022840"/>
    </source>
</evidence>
<keyword evidence="3" id="KW-0067">ATP-binding</keyword>
<proteinExistence type="predicted"/>
<sequence length="271" mass="28404">MSDAVSCLDFPSLLNGLGDVAARYDIDDLASCASTNSLLLERAAQGAPSGSVVVTDEQTAGRGRLGRTWHSSPECSLTFSLLWKFPAQSNLSGLSLAVGVAIAQALEDLGVPGIGLKWPNDVWLHGRKIGGVLIELQFASTHAAAVIGIGLNLQRHPAWDALIDQALAAIAESGVAVSREAVLAAILRRMVSVLDCFAAEGFAPRLRAEWEARNALRGQAVRAVPREGEMLTGLCLGVAPDGALELESADGQRILVTVGDVSLRPDLAARP</sequence>
<accession>A0A1I4XU16</accession>
<keyword evidence="2" id="KW-0547">Nucleotide-binding</keyword>
<dbReference type="EC" id="6.3.4.15" evidence="5"/>
<dbReference type="Pfam" id="PF02237">
    <property type="entry name" value="BPL_C"/>
    <property type="match status" value="1"/>
</dbReference>
<dbReference type="GO" id="GO:0005737">
    <property type="term" value="C:cytoplasm"/>
    <property type="evidence" value="ECO:0007669"/>
    <property type="project" value="TreeGrafter"/>
</dbReference>
<evidence type="ECO:0000259" key="7">
    <source>
        <dbReference type="PROSITE" id="PS51733"/>
    </source>
</evidence>
<feature type="domain" description="BPL/LPL catalytic" evidence="7">
    <location>
        <begin position="15"/>
        <end position="198"/>
    </location>
</feature>
<dbReference type="AlphaFoldDB" id="A0A1I4XU16"/>
<reference evidence="9" key="1">
    <citation type="submission" date="2016-10" db="EMBL/GenBank/DDBJ databases">
        <authorList>
            <person name="Varghese N."/>
            <person name="Submissions S."/>
        </authorList>
    </citation>
    <scope>NUCLEOTIDE SEQUENCE [LARGE SCALE GENOMIC DNA]</scope>
    <source>
        <strain evidence="9">DSM 6150</strain>
    </source>
</reference>
<dbReference type="SUPFAM" id="SSF50037">
    <property type="entry name" value="C-terminal domain of transcriptional repressors"/>
    <property type="match status" value="1"/>
</dbReference>
<dbReference type="Gene3D" id="2.30.30.100">
    <property type="match status" value="1"/>
</dbReference>
<evidence type="ECO:0000313" key="8">
    <source>
        <dbReference type="EMBL" id="SFN28779.1"/>
    </source>
</evidence>
<dbReference type="GO" id="GO:0004077">
    <property type="term" value="F:biotin--[biotin carboxyl-carrier protein] ligase activity"/>
    <property type="evidence" value="ECO:0007669"/>
    <property type="project" value="UniProtKB-EC"/>
</dbReference>
<comment type="catalytic activity">
    <reaction evidence="6">
        <text>biotin + L-lysyl-[protein] + ATP = N(6)-biotinyl-L-lysyl-[protein] + AMP + diphosphate + H(+)</text>
        <dbReference type="Rhea" id="RHEA:11756"/>
        <dbReference type="Rhea" id="RHEA-COMP:9752"/>
        <dbReference type="Rhea" id="RHEA-COMP:10505"/>
        <dbReference type="ChEBI" id="CHEBI:15378"/>
        <dbReference type="ChEBI" id="CHEBI:29969"/>
        <dbReference type="ChEBI" id="CHEBI:30616"/>
        <dbReference type="ChEBI" id="CHEBI:33019"/>
        <dbReference type="ChEBI" id="CHEBI:57586"/>
        <dbReference type="ChEBI" id="CHEBI:83144"/>
        <dbReference type="ChEBI" id="CHEBI:456215"/>
        <dbReference type="EC" id="6.3.4.15"/>
    </reaction>
</comment>
<dbReference type="PANTHER" id="PTHR12835:SF5">
    <property type="entry name" value="BIOTIN--PROTEIN LIGASE"/>
    <property type="match status" value="1"/>
</dbReference>
<gene>
    <name evidence="8" type="ORF">SAMN05660284_01087</name>
</gene>
<dbReference type="RefSeq" id="WP_091192440.1">
    <property type="nucleotide sequence ID" value="NZ_FOVE01000006.1"/>
</dbReference>
<keyword evidence="4" id="KW-0092">Biotin</keyword>
<dbReference type="Pfam" id="PF03099">
    <property type="entry name" value="BPL_LplA_LipB"/>
    <property type="match status" value="1"/>
</dbReference>
<dbReference type="OrthoDB" id="9807064at2"/>
<dbReference type="PANTHER" id="PTHR12835">
    <property type="entry name" value="BIOTIN PROTEIN LIGASE"/>
    <property type="match status" value="1"/>
</dbReference>
<dbReference type="InterPro" id="IPR004408">
    <property type="entry name" value="Biotin_CoA_COase_ligase"/>
</dbReference>
<dbReference type="InterPro" id="IPR003142">
    <property type="entry name" value="BPL_C"/>
</dbReference>
<dbReference type="PROSITE" id="PS51733">
    <property type="entry name" value="BPL_LPL_CATALYTIC"/>
    <property type="match status" value="1"/>
</dbReference>
<dbReference type="NCBIfam" id="TIGR00121">
    <property type="entry name" value="birA_ligase"/>
    <property type="match status" value="1"/>
</dbReference>
<dbReference type="STRING" id="83765.SAMN05660284_01087"/>
<dbReference type="InterPro" id="IPR045864">
    <property type="entry name" value="aa-tRNA-synth_II/BPL/LPL"/>
</dbReference>
<keyword evidence="1 8" id="KW-0436">Ligase</keyword>
<dbReference type="InterPro" id="IPR008988">
    <property type="entry name" value="Transcriptional_repressor_C"/>
</dbReference>
<name>A0A1I4XU16_9NEIS</name>
<dbReference type="EMBL" id="FOVE01000006">
    <property type="protein sequence ID" value="SFN28779.1"/>
    <property type="molecule type" value="Genomic_DNA"/>
</dbReference>
<evidence type="ECO:0000256" key="4">
    <source>
        <dbReference type="ARBA" id="ARBA00023267"/>
    </source>
</evidence>
<dbReference type="Gene3D" id="3.30.930.10">
    <property type="entry name" value="Bira Bifunctional Protein, Domain 2"/>
    <property type="match status" value="1"/>
</dbReference>
<dbReference type="Proteomes" id="UP000242869">
    <property type="component" value="Unassembled WGS sequence"/>
</dbReference>
<evidence type="ECO:0000256" key="1">
    <source>
        <dbReference type="ARBA" id="ARBA00022598"/>
    </source>
</evidence>
<protein>
    <recommendedName>
        <fullName evidence="5">biotin--[biotin carboxyl-carrier protein] ligase</fullName>
        <ecNumber evidence="5">6.3.4.15</ecNumber>
    </recommendedName>
</protein>
<organism evidence="8 9">
    <name type="scientific">Formivibrio citricus</name>
    <dbReference type="NCBI Taxonomy" id="83765"/>
    <lineage>
        <taxon>Bacteria</taxon>
        <taxon>Pseudomonadati</taxon>
        <taxon>Pseudomonadota</taxon>
        <taxon>Betaproteobacteria</taxon>
        <taxon>Neisseriales</taxon>
        <taxon>Chitinibacteraceae</taxon>
        <taxon>Formivibrio</taxon>
    </lineage>
</organism>